<name>A0ABS0YP87_9BACT</name>
<dbReference type="RefSeq" id="WP_199394225.1">
    <property type="nucleotide sequence ID" value="NZ_JAEMHK010000003.1"/>
</dbReference>
<dbReference type="EMBL" id="JAEMHK010000003">
    <property type="protein sequence ID" value="MBJ6799723.1"/>
    <property type="molecule type" value="Genomic_DNA"/>
</dbReference>
<gene>
    <name evidence="1" type="ORF">JFN90_06185</name>
</gene>
<organism evidence="1 2">
    <name type="scientific">Geomonas propionica</name>
    <dbReference type="NCBI Taxonomy" id="2798582"/>
    <lineage>
        <taxon>Bacteria</taxon>
        <taxon>Pseudomonadati</taxon>
        <taxon>Thermodesulfobacteriota</taxon>
        <taxon>Desulfuromonadia</taxon>
        <taxon>Geobacterales</taxon>
        <taxon>Geobacteraceae</taxon>
        <taxon>Geomonas</taxon>
    </lineage>
</organism>
<reference evidence="1 2" key="1">
    <citation type="submission" date="2020-12" db="EMBL/GenBank/DDBJ databases">
        <title>Geomonas sp. Red259, isolated from paddy soil.</title>
        <authorList>
            <person name="Xu Z."/>
            <person name="Zhang Z."/>
            <person name="Masuda Y."/>
            <person name="Itoh H."/>
            <person name="Senoo K."/>
        </authorList>
    </citation>
    <scope>NUCLEOTIDE SEQUENCE [LARGE SCALE GENOMIC DNA]</scope>
    <source>
        <strain evidence="1 2">Red259</strain>
    </source>
</reference>
<sequence>MKGKTCPNRHPRVSFPVVVPDRLDLMPDRTQFLISRSLLASKWRSLEEATNAFIPPGCGITHTPVFSLNPLIESFEGVSVLPSLEITASFVGGLLDGHLRFRTVVEGKEEDMLSALQVTPTMAGFIEAIYLTYHLRTKCAFWHGFYGRNYTLLPNYFLLRRLQSPSYDPQEFGLQYFKGKVDRPVGIRVAKRQGKYYVSCMAIYAFGNIVDMTVRVADERITALWPPETIYNSGARVMY</sequence>
<protein>
    <submittedName>
        <fullName evidence="1">Uncharacterized protein</fullName>
    </submittedName>
</protein>
<proteinExistence type="predicted"/>
<comment type="caution">
    <text evidence="1">The sequence shown here is derived from an EMBL/GenBank/DDBJ whole genome shotgun (WGS) entry which is preliminary data.</text>
</comment>
<dbReference type="Proteomes" id="UP000641025">
    <property type="component" value="Unassembled WGS sequence"/>
</dbReference>
<accession>A0ABS0YP87</accession>
<evidence type="ECO:0000313" key="2">
    <source>
        <dbReference type="Proteomes" id="UP000641025"/>
    </source>
</evidence>
<evidence type="ECO:0000313" key="1">
    <source>
        <dbReference type="EMBL" id="MBJ6799723.1"/>
    </source>
</evidence>
<keyword evidence="2" id="KW-1185">Reference proteome</keyword>